<dbReference type="HAMAP" id="MF_00108">
    <property type="entry name" value="IspD"/>
    <property type="match status" value="1"/>
</dbReference>
<keyword evidence="5 7" id="KW-0548">Nucleotidyltransferase</keyword>
<feature type="site" description="Transition state stabilizer" evidence="7">
    <location>
        <position position="17"/>
    </location>
</feature>
<dbReference type="RefSeq" id="WP_379895329.1">
    <property type="nucleotide sequence ID" value="NZ_CBCSCT010000026.1"/>
</dbReference>
<comment type="similarity">
    <text evidence="3 7">Belongs to the IspD/TarI cytidylyltransferase family. IspD subfamily.</text>
</comment>
<dbReference type="Pfam" id="PF01128">
    <property type="entry name" value="IspD"/>
    <property type="match status" value="1"/>
</dbReference>
<dbReference type="CDD" id="cd02516">
    <property type="entry name" value="CDP-ME_synthetase"/>
    <property type="match status" value="1"/>
</dbReference>
<dbReference type="EMBL" id="JBHSQV010000173">
    <property type="protein sequence ID" value="MFC5987903.1"/>
    <property type="molecule type" value="Genomic_DNA"/>
</dbReference>
<dbReference type="Gene3D" id="3.90.550.10">
    <property type="entry name" value="Spore Coat Polysaccharide Biosynthesis Protein SpsA, Chain A"/>
    <property type="match status" value="1"/>
</dbReference>
<proteinExistence type="inferred from homology"/>
<gene>
    <name evidence="7 8" type="primary">ispD</name>
    <name evidence="8" type="ORF">ACFPXP_15975</name>
</gene>
<evidence type="ECO:0000313" key="8">
    <source>
        <dbReference type="EMBL" id="MFC5987903.1"/>
    </source>
</evidence>
<dbReference type="Proteomes" id="UP001596250">
    <property type="component" value="Unassembled WGS sequence"/>
</dbReference>
<comment type="function">
    <text evidence="7">Catalyzes the formation of 4-diphosphocytidyl-2-C-methyl-D-erythritol from CTP and 2-C-methyl-D-erythritol 4-phosphate (MEP).</text>
</comment>
<dbReference type="SUPFAM" id="SSF53448">
    <property type="entry name" value="Nucleotide-diphospho-sugar transferases"/>
    <property type="match status" value="1"/>
</dbReference>
<keyword evidence="6 7" id="KW-0414">Isoprene biosynthesis</keyword>
<dbReference type="EC" id="2.7.7.60" evidence="7"/>
<dbReference type="InterPro" id="IPR034683">
    <property type="entry name" value="IspD/TarI"/>
</dbReference>
<feature type="site" description="Transition state stabilizer" evidence="7">
    <location>
        <position position="24"/>
    </location>
</feature>
<keyword evidence="4 7" id="KW-0808">Transferase</keyword>
<keyword evidence="9" id="KW-1185">Reference proteome</keyword>
<organism evidence="8 9">
    <name type="scientific">Marinicrinis lubricantis</name>
    <dbReference type="NCBI Taxonomy" id="2086470"/>
    <lineage>
        <taxon>Bacteria</taxon>
        <taxon>Bacillati</taxon>
        <taxon>Bacillota</taxon>
        <taxon>Bacilli</taxon>
        <taxon>Bacillales</taxon>
        <taxon>Paenibacillaceae</taxon>
    </lineage>
</organism>
<dbReference type="InterPro" id="IPR001228">
    <property type="entry name" value="IspD"/>
</dbReference>
<dbReference type="GO" id="GO:0050518">
    <property type="term" value="F:2-C-methyl-D-erythritol 4-phosphate cytidylyltransferase activity"/>
    <property type="evidence" value="ECO:0007669"/>
    <property type="project" value="UniProtKB-EC"/>
</dbReference>
<dbReference type="InterPro" id="IPR018294">
    <property type="entry name" value="ISPD_synthase_CS"/>
</dbReference>
<dbReference type="NCBIfam" id="TIGR00453">
    <property type="entry name" value="ispD"/>
    <property type="match status" value="1"/>
</dbReference>
<evidence type="ECO:0000256" key="2">
    <source>
        <dbReference type="ARBA" id="ARBA00004787"/>
    </source>
</evidence>
<evidence type="ECO:0000313" key="9">
    <source>
        <dbReference type="Proteomes" id="UP001596250"/>
    </source>
</evidence>
<evidence type="ECO:0000256" key="1">
    <source>
        <dbReference type="ARBA" id="ARBA00001282"/>
    </source>
</evidence>
<sequence>MKIGLGAVIVAAGKGTRMNTPESKQYLLLEDKPILVHTIQAFERFALIEHITVVVGSEHIERVQNWTSRYEFKKQVKVVAGGKDRQESVYEGLKQLPENIEWVLIHDGVRPFILQEQMQACWEAAQITGSAVLAVPVKDTIKTVGSDMRIKNTPDRQSLWAVQTPQAFRVSEIADAHRRAASEGYVGTDDASLMERMGRPVQVVMGDYRNIKITTPEDLRIASVILEEIRTAQS</sequence>
<evidence type="ECO:0000256" key="3">
    <source>
        <dbReference type="ARBA" id="ARBA00009789"/>
    </source>
</evidence>
<comment type="caution">
    <text evidence="8">The sequence shown here is derived from an EMBL/GenBank/DDBJ whole genome shotgun (WGS) entry which is preliminary data.</text>
</comment>
<evidence type="ECO:0000256" key="4">
    <source>
        <dbReference type="ARBA" id="ARBA00022679"/>
    </source>
</evidence>
<accession>A0ABW1IS24</accession>
<feature type="site" description="Positions MEP for the nucleophilic attack" evidence="7">
    <location>
        <position position="212"/>
    </location>
</feature>
<comment type="pathway">
    <text evidence="2 7">Isoprenoid biosynthesis; isopentenyl diphosphate biosynthesis via DXP pathway; isopentenyl diphosphate from 1-deoxy-D-xylulose 5-phosphate: step 2/6.</text>
</comment>
<feature type="site" description="Positions MEP for the nucleophilic attack" evidence="7">
    <location>
        <position position="156"/>
    </location>
</feature>
<dbReference type="InterPro" id="IPR029044">
    <property type="entry name" value="Nucleotide-diphossugar_trans"/>
</dbReference>
<dbReference type="InterPro" id="IPR050088">
    <property type="entry name" value="IspD/TarI_cytidylyltransf_bact"/>
</dbReference>
<dbReference type="PANTHER" id="PTHR32125">
    <property type="entry name" value="2-C-METHYL-D-ERYTHRITOL 4-PHOSPHATE CYTIDYLYLTRANSFERASE, CHLOROPLASTIC"/>
    <property type="match status" value="1"/>
</dbReference>
<evidence type="ECO:0000256" key="5">
    <source>
        <dbReference type="ARBA" id="ARBA00022695"/>
    </source>
</evidence>
<reference evidence="9" key="1">
    <citation type="journal article" date="2019" name="Int. J. Syst. Evol. Microbiol.">
        <title>The Global Catalogue of Microorganisms (GCM) 10K type strain sequencing project: providing services to taxonomists for standard genome sequencing and annotation.</title>
        <authorList>
            <consortium name="The Broad Institute Genomics Platform"/>
            <consortium name="The Broad Institute Genome Sequencing Center for Infectious Disease"/>
            <person name="Wu L."/>
            <person name="Ma J."/>
        </authorList>
    </citation>
    <scope>NUCLEOTIDE SEQUENCE [LARGE SCALE GENOMIC DNA]</scope>
    <source>
        <strain evidence="9">CCM 8749</strain>
    </source>
</reference>
<dbReference type="PANTHER" id="PTHR32125:SF4">
    <property type="entry name" value="2-C-METHYL-D-ERYTHRITOL 4-PHOSPHATE CYTIDYLYLTRANSFERASE, CHLOROPLASTIC"/>
    <property type="match status" value="1"/>
</dbReference>
<dbReference type="PROSITE" id="PS01295">
    <property type="entry name" value="ISPD"/>
    <property type="match status" value="1"/>
</dbReference>
<comment type="catalytic activity">
    <reaction evidence="1 7">
        <text>2-C-methyl-D-erythritol 4-phosphate + CTP + H(+) = 4-CDP-2-C-methyl-D-erythritol + diphosphate</text>
        <dbReference type="Rhea" id="RHEA:13429"/>
        <dbReference type="ChEBI" id="CHEBI:15378"/>
        <dbReference type="ChEBI" id="CHEBI:33019"/>
        <dbReference type="ChEBI" id="CHEBI:37563"/>
        <dbReference type="ChEBI" id="CHEBI:57823"/>
        <dbReference type="ChEBI" id="CHEBI:58262"/>
        <dbReference type="EC" id="2.7.7.60"/>
    </reaction>
</comment>
<evidence type="ECO:0000256" key="6">
    <source>
        <dbReference type="ARBA" id="ARBA00023229"/>
    </source>
</evidence>
<name>A0ABW1IS24_9BACL</name>
<evidence type="ECO:0000256" key="7">
    <source>
        <dbReference type="HAMAP-Rule" id="MF_00108"/>
    </source>
</evidence>
<protein>
    <recommendedName>
        <fullName evidence="7">2-C-methyl-D-erythritol 4-phosphate cytidylyltransferase</fullName>
        <ecNumber evidence="7">2.7.7.60</ecNumber>
    </recommendedName>
    <alternativeName>
        <fullName evidence="7">4-diphosphocytidyl-2C-methyl-D-erythritol synthase</fullName>
    </alternativeName>
    <alternativeName>
        <fullName evidence="7">MEP cytidylyltransferase</fullName>
        <shortName evidence="7">MCT</shortName>
    </alternativeName>
</protein>